<keyword evidence="3" id="KW-1185">Reference proteome</keyword>
<protein>
    <submittedName>
        <fullName evidence="1">Uncharacterized protein</fullName>
    </submittedName>
</protein>
<dbReference type="VEuPathDB" id="CryptoDB:ChTU502y2012_407g0010"/>
<dbReference type="Proteomes" id="UP000199752">
    <property type="component" value="Chromosome 7"/>
</dbReference>
<dbReference type="EMBL" id="LN877953">
    <property type="protein sequence ID" value="CUV06977.1"/>
    <property type="molecule type" value="Genomic_DNA"/>
</dbReference>
<evidence type="ECO:0000313" key="1">
    <source>
        <dbReference type="EMBL" id="CUV06977.1"/>
    </source>
</evidence>
<evidence type="ECO:0000313" key="2">
    <source>
        <dbReference type="EMBL" id="PPS95965.1"/>
    </source>
</evidence>
<dbReference type="VEuPathDB" id="CryptoDB:CHUDEA7_new_01"/>
<proteinExistence type="predicted"/>
<dbReference type="OrthoDB" id="340753at2759"/>
<evidence type="ECO:0000313" key="3">
    <source>
        <dbReference type="Proteomes" id="UP001429100"/>
    </source>
</evidence>
<organism evidence="1">
    <name type="scientific">Cryptosporidium hominis</name>
    <dbReference type="NCBI Taxonomy" id="237895"/>
    <lineage>
        <taxon>Eukaryota</taxon>
        <taxon>Sar</taxon>
        <taxon>Alveolata</taxon>
        <taxon>Apicomplexa</taxon>
        <taxon>Conoidasida</taxon>
        <taxon>Coccidia</taxon>
        <taxon>Eucoccidiorida</taxon>
        <taxon>Eimeriorina</taxon>
        <taxon>Cryptosporidiidae</taxon>
        <taxon>Cryptosporidium</taxon>
    </lineage>
</organism>
<sequence>MDVIVETKKARYDETKIALIKYLNDLKNSNLNSTHSIPPEIEDAINDQFSNSSIEESEFLLKEIVYPGMLLLREYPNATIGDLISQLFSLNSVKAVLLSSNLDYTRFLYIFNFEDWPKLEPRAICMRISIISSLVECKTIVNYMLSDLKKLLALIFKGFQNETYFIQISTSKLISTLVKLGILNNFILDEFLNFQSDLISQLKLSASDSVIKKLQFYKYLFSDIHTRRFLFQNNVELKSELENNSINGKRHNFEIFNEFSNFIYLLVFQDDIIISNQGIEIFSLALSDDSKLFSENLQIFIRDVINSVKVFINNFSLKEVKKDSIRRFSQNLKLINIIIGNRSSNFLVNINFGILIMNFIFSILENCSEYKSNTDFTETGVILILLKVISSFKPFIKTFDSNKFFQSKVFLDSQNGLTELEIESMVKYYVCSFGVCKLLLINLPQVSSIFQITEPQVINYSTSLLNSGLISCTKLINSSFFANFKLLIEELLSIYKQNNLSNWQLFLILKYLISIYSIDLIKLIPTELHSKTIEIISEIMFTNFFLRSDLNTKLVIRKYSLIGPNVILTCSELLSSVMKVQSLNKSLFELSFLISEELLRICFYSKAMIRKAIRGELFHDDHVELLNKVILILKDIEIPSSSKFILQPEILDHISEFSKNGLSPATLDSMFLLVAMFLRSSTKSVEIEVIENLAERLLLYYIPFEEQDGYLLFYNSYRHLCNSLGRVVNLPDPVQINEEFAPIEYKTQHMHIINDQFFIDNILDRFSECNLDCIGE</sequence>
<dbReference type="VEuPathDB" id="CryptoDB:GY17_00003234"/>
<accession>A0A0S4THS8</accession>
<reference evidence="2 3" key="1">
    <citation type="submission" date="2014-11" db="EMBL/GenBank/DDBJ databases">
        <title>Comparative genomic analysis of Cryptosporidium hominis reveals occurrence of genetic recombination in virulent subtypes.</title>
        <authorList>
            <person name="Guo Y."/>
            <person name="Tang K."/>
            <person name="Frace M."/>
            <person name="Li N."/>
            <person name="Roellig D.M."/>
            <person name="Sammons S."/>
            <person name="Knipe K."/>
            <person name="Rowe L."/>
            <person name="Feng Y."/>
            <person name="Xiao L."/>
        </authorList>
    </citation>
    <scope>NUCLEOTIDE SEQUENCE [LARGE SCALE GENOMIC DNA]</scope>
    <source>
        <strain evidence="2">30976</strain>
    </source>
</reference>
<dbReference type="VEuPathDB" id="CryptoDB:Chro.70013"/>
<dbReference type="AlphaFoldDB" id="A0A0S4THS8"/>
<gene>
    <name evidence="1" type="ORF">CHUDEA7_new_01</name>
    <name evidence="2" type="ORF">GY17_00003234</name>
</gene>
<reference evidence="1" key="2">
    <citation type="submission" date="2015-08" db="EMBL/GenBank/DDBJ databases">
        <authorList>
            <person name="Babu N.S."/>
            <person name="Beckwith C.J."/>
            <person name="Beseler K.G."/>
            <person name="Brison A."/>
            <person name="Carone J.V."/>
            <person name="Caskin T.P."/>
            <person name="Diamond M."/>
            <person name="Durham M.E."/>
            <person name="Foxe J.M."/>
            <person name="Go M."/>
            <person name="Henderson B.A."/>
            <person name="Jones I.B."/>
            <person name="McGettigan J.A."/>
            <person name="Micheletti S.J."/>
            <person name="Nasrallah M.E."/>
            <person name="Ortiz D."/>
            <person name="Piller C.R."/>
            <person name="Privatt S.R."/>
            <person name="Schneider S.L."/>
            <person name="Sharp S."/>
            <person name="Smith T.C."/>
            <person name="Stanton J.D."/>
            <person name="Ullery H.E."/>
            <person name="Wilson R.J."/>
            <person name="Serrano M.G."/>
            <person name="Buck G."/>
            <person name="Lee V."/>
            <person name="Wang Y."/>
            <person name="Carvalho R."/>
            <person name="Voegtly L."/>
            <person name="Shi R."/>
            <person name="Duckworth R."/>
            <person name="Johnson A."/>
            <person name="Loviza R."/>
            <person name="Walstead R."/>
            <person name="Shah Z."/>
            <person name="Kiflezghi M."/>
            <person name="Wade K."/>
            <person name="Ball S.L."/>
            <person name="Bradley K.W."/>
            <person name="Asai D.J."/>
            <person name="Bowman C.A."/>
            <person name="Russell D.A."/>
            <person name="Pope W.H."/>
            <person name="Jacobs-Sera D."/>
            <person name="Hendrix R.W."/>
            <person name="Hatfull G.F."/>
        </authorList>
    </citation>
    <scope>NUCLEOTIDE SEQUENCE [LARGE SCALE GENOMIC DNA]</scope>
</reference>
<dbReference type="EMBL" id="JTAI01000003">
    <property type="protein sequence ID" value="PPS95965.1"/>
    <property type="molecule type" value="Genomic_DNA"/>
</dbReference>
<name>A0A0S4THS8_CRYHO</name>
<reference evidence="2 3" key="3">
    <citation type="submission" date="2017-10" db="EMBL/GenBank/DDBJ databases">
        <title>Consistent, comparative and evidence-based genome annotation and re-annotation for the closely-related species, Cryptosporidium parvum, C. hominis and C. tyzzeri.</title>
        <authorList>
            <person name="Baptista R.P."/>
            <person name="Li Y."/>
            <person name="Sateriale A."/>
            <person name="Striepen B."/>
            <person name="Kissinger J.C."/>
        </authorList>
    </citation>
    <scope>NUCLEOTIDE SEQUENCE [LARGE SCALE GENOMIC DNA]</scope>
    <source>
        <strain evidence="2">30976</strain>
    </source>
</reference>
<dbReference type="Proteomes" id="UP001429100">
    <property type="component" value="Unassembled WGS sequence"/>
</dbReference>